<evidence type="ECO:0000256" key="2">
    <source>
        <dbReference type="PROSITE-ProRule" id="PRU00708"/>
    </source>
</evidence>
<proteinExistence type="predicted"/>
<feature type="compositionally biased region" description="Polar residues" evidence="3">
    <location>
        <begin position="342"/>
        <end position="360"/>
    </location>
</feature>
<dbReference type="PANTHER" id="PTHR46567">
    <property type="entry name" value="MEDIATOR OF RNA POLYMERASE II TRANSCRIPTION SUBUNIT 12"/>
    <property type="match status" value="1"/>
</dbReference>
<dbReference type="Pfam" id="PF01535">
    <property type="entry name" value="PPR"/>
    <property type="match status" value="3"/>
</dbReference>
<keyword evidence="5" id="KW-1185">Reference proteome</keyword>
<keyword evidence="1" id="KW-0677">Repeat</keyword>
<dbReference type="PANTHER" id="PTHR46567:SF2">
    <property type="entry name" value="RNA POLYMERASE II TRANSCRIPTION MEDIATORS PROTEIN"/>
    <property type="match status" value="1"/>
</dbReference>
<feature type="region of interest" description="Disordered" evidence="3">
    <location>
        <begin position="340"/>
        <end position="360"/>
    </location>
</feature>
<dbReference type="InterPro" id="IPR011990">
    <property type="entry name" value="TPR-like_helical_dom_sf"/>
</dbReference>
<dbReference type="PROSITE" id="PS51375">
    <property type="entry name" value="PPR"/>
    <property type="match status" value="1"/>
</dbReference>
<protein>
    <recommendedName>
        <fullName evidence="6">Pentatricopeptide repeat-containing protein</fullName>
    </recommendedName>
</protein>
<reference evidence="4 5" key="1">
    <citation type="journal article" date="2022" name="Nat. Genet.">
        <title>Improved pea reference genome and pan-genome highlight genomic features and evolutionary characteristics.</title>
        <authorList>
            <person name="Yang T."/>
            <person name="Liu R."/>
            <person name="Luo Y."/>
            <person name="Hu S."/>
            <person name="Wang D."/>
            <person name="Wang C."/>
            <person name="Pandey M.K."/>
            <person name="Ge S."/>
            <person name="Xu Q."/>
            <person name="Li N."/>
            <person name="Li G."/>
            <person name="Huang Y."/>
            <person name="Saxena R.K."/>
            <person name="Ji Y."/>
            <person name="Li M."/>
            <person name="Yan X."/>
            <person name="He Y."/>
            <person name="Liu Y."/>
            <person name="Wang X."/>
            <person name="Xiang C."/>
            <person name="Varshney R.K."/>
            <person name="Ding H."/>
            <person name="Gao S."/>
            <person name="Zong X."/>
        </authorList>
    </citation>
    <scope>NUCLEOTIDE SEQUENCE [LARGE SCALE GENOMIC DNA]</scope>
    <source>
        <strain evidence="4 5">cv. Zhongwan 6</strain>
    </source>
</reference>
<organism evidence="4 5">
    <name type="scientific">Pisum sativum</name>
    <name type="common">Garden pea</name>
    <name type="synonym">Lathyrus oleraceus</name>
    <dbReference type="NCBI Taxonomy" id="3888"/>
    <lineage>
        <taxon>Eukaryota</taxon>
        <taxon>Viridiplantae</taxon>
        <taxon>Streptophyta</taxon>
        <taxon>Embryophyta</taxon>
        <taxon>Tracheophyta</taxon>
        <taxon>Spermatophyta</taxon>
        <taxon>Magnoliopsida</taxon>
        <taxon>eudicotyledons</taxon>
        <taxon>Gunneridae</taxon>
        <taxon>Pentapetalae</taxon>
        <taxon>rosids</taxon>
        <taxon>fabids</taxon>
        <taxon>Fabales</taxon>
        <taxon>Fabaceae</taxon>
        <taxon>Papilionoideae</taxon>
        <taxon>50 kb inversion clade</taxon>
        <taxon>NPAAA clade</taxon>
        <taxon>Hologalegina</taxon>
        <taxon>IRL clade</taxon>
        <taxon>Fabeae</taxon>
        <taxon>Lathyrus</taxon>
    </lineage>
</organism>
<dbReference type="Gramene" id="Psat07G0533700-T1">
    <property type="protein sequence ID" value="KAI5389980.1"/>
    <property type="gene ID" value="KIW84_075337"/>
</dbReference>
<gene>
    <name evidence="4" type="ORF">KIW84_075337</name>
</gene>
<evidence type="ECO:0000313" key="4">
    <source>
        <dbReference type="EMBL" id="KAI5389980.1"/>
    </source>
</evidence>
<evidence type="ECO:0000256" key="1">
    <source>
        <dbReference type="ARBA" id="ARBA00022737"/>
    </source>
</evidence>
<dbReference type="InterPro" id="IPR002885">
    <property type="entry name" value="PPR_rpt"/>
</dbReference>
<sequence>MVEQANKLFDVMPERDNFLWALMITCYMHKGKLEKARELLELVPDRLDTACWNAMIAGYAKKGFLQNSLYLVALKSFVLMGQEGKKPDQSTFACSLSACANLVALQVGKQLHEFILKSGYTNDLFVSNALVAMYAKCGRVESAEQMFKDISQVHIAVRLSKMKLRNMHTLTRQKNGVTNNGVSYLAKYSGQQNNCNNGSKIKSSSKSMNQSIFLVALESPGPLHDIIICWIDQHVTHNGEGLKRLHIFVVELIHAGIFNPLAYVRQLIVSGIMDTSGNMVDLERQKRHSRILKQLPGNFICHALEESRIIEGPLLIEALHVYLKERGLILRGSFNENHDNVDSANNSPVNQKTLYNFNKR</sequence>
<dbReference type="AlphaFoldDB" id="A0A9D4VWF1"/>
<dbReference type="Proteomes" id="UP001058974">
    <property type="component" value="Chromosome 7"/>
</dbReference>
<evidence type="ECO:0000313" key="5">
    <source>
        <dbReference type="Proteomes" id="UP001058974"/>
    </source>
</evidence>
<comment type="caution">
    <text evidence="4">The sequence shown here is derived from an EMBL/GenBank/DDBJ whole genome shotgun (WGS) entry which is preliminary data.</text>
</comment>
<evidence type="ECO:0008006" key="6">
    <source>
        <dbReference type="Google" id="ProtNLM"/>
    </source>
</evidence>
<dbReference type="Gene3D" id="1.25.40.10">
    <property type="entry name" value="Tetratricopeptide repeat domain"/>
    <property type="match status" value="2"/>
</dbReference>
<evidence type="ECO:0000256" key="3">
    <source>
        <dbReference type="SAM" id="MobiDB-lite"/>
    </source>
</evidence>
<dbReference type="EMBL" id="JAMSHJ010000007">
    <property type="protein sequence ID" value="KAI5389980.1"/>
    <property type="molecule type" value="Genomic_DNA"/>
</dbReference>
<name>A0A9D4VWF1_PEA</name>
<accession>A0A9D4VWF1</accession>
<feature type="repeat" description="PPR" evidence="2">
    <location>
        <begin position="123"/>
        <end position="157"/>
    </location>
</feature>